<dbReference type="EMBL" id="JARBHA010000010">
    <property type="protein sequence ID" value="KAJ9691366.1"/>
    <property type="molecule type" value="Genomic_DNA"/>
</dbReference>
<evidence type="ECO:0000313" key="2">
    <source>
        <dbReference type="Proteomes" id="UP001168098"/>
    </source>
</evidence>
<comment type="caution">
    <text evidence="1">The sequence shown here is derived from an EMBL/GenBank/DDBJ whole genome shotgun (WGS) entry which is preliminary data.</text>
</comment>
<evidence type="ECO:0000313" key="1">
    <source>
        <dbReference type="EMBL" id="KAJ9691366.1"/>
    </source>
</evidence>
<dbReference type="AlphaFoldDB" id="A0AA38ZLM1"/>
<accession>A0AA38ZLM1</accession>
<dbReference type="Proteomes" id="UP001168098">
    <property type="component" value="Unassembled WGS sequence"/>
</dbReference>
<reference evidence="1 2" key="1">
    <citation type="journal article" date="2023" name="BMC Biotechnol.">
        <title>Vitis rotundifolia cv Carlos genome sequencing.</title>
        <authorList>
            <person name="Huff M."/>
            <person name="Hulse-Kemp A."/>
            <person name="Scheffler B."/>
            <person name="Youngblood R."/>
            <person name="Simpson S."/>
            <person name="Babiker E."/>
            <person name="Staton M."/>
        </authorList>
    </citation>
    <scope>NUCLEOTIDE SEQUENCE [LARGE SCALE GENOMIC DNA]</scope>
    <source>
        <tissue evidence="1">Leaf</tissue>
    </source>
</reference>
<keyword evidence="2" id="KW-1185">Reference proteome</keyword>
<protein>
    <submittedName>
        <fullName evidence="1">Uncharacterized protein</fullName>
    </submittedName>
</protein>
<name>A0AA38ZLM1_VITRO</name>
<sequence>MGCVAGFLQIFDRNQILIRKRRYARKRLPPSLVVDASESRSPNVFSMVVRELEKQEHPRSVPTPDRLKPPVALEEQSLASEIVTPSNGEMKLPFPLLIFEFKKETRSSWKFKEALRLSSDSRATVDAHHYMLGRLALNIGQEVAQWSKGDGGPM</sequence>
<organism evidence="1 2">
    <name type="scientific">Vitis rotundifolia</name>
    <name type="common">Muscadine grape</name>
    <dbReference type="NCBI Taxonomy" id="103349"/>
    <lineage>
        <taxon>Eukaryota</taxon>
        <taxon>Viridiplantae</taxon>
        <taxon>Streptophyta</taxon>
        <taxon>Embryophyta</taxon>
        <taxon>Tracheophyta</taxon>
        <taxon>Spermatophyta</taxon>
        <taxon>Magnoliopsida</taxon>
        <taxon>eudicotyledons</taxon>
        <taxon>Gunneridae</taxon>
        <taxon>Pentapetalae</taxon>
        <taxon>rosids</taxon>
        <taxon>Vitales</taxon>
        <taxon>Vitaceae</taxon>
        <taxon>Viteae</taxon>
        <taxon>Vitis</taxon>
    </lineage>
</organism>
<gene>
    <name evidence="1" type="ORF">PVL29_013523</name>
</gene>
<proteinExistence type="predicted"/>